<proteinExistence type="predicted"/>
<organism evidence="1 2">
    <name type="scientific">Coprinopsis cinerea (strain Okayama-7 / 130 / ATCC MYA-4618 / FGSC 9003)</name>
    <name type="common">Inky cap fungus</name>
    <name type="synonym">Hormographiella aspergillata</name>
    <dbReference type="NCBI Taxonomy" id="240176"/>
    <lineage>
        <taxon>Eukaryota</taxon>
        <taxon>Fungi</taxon>
        <taxon>Dikarya</taxon>
        <taxon>Basidiomycota</taxon>
        <taxon>Agaricomycotina</taxon>
        <taxon>Agaricomycetes</taxon>
        <taxon>Agaricomycetidae</taxon>
        <taxon>Agaricales</taxon>
        <taxon>Agaricineae</taxon>
        <taxon>Psathyrellaceae</taxon>
        <taxon>Coprinopsis</taxon>
    </lineage>
</organism>
<evidence type="ECO:0000313" key="2">
    <source>
        <dbReference type="Proteomes" id="UP000001861"/>
    </source>
</evidence>
<dbReference type="KEGG" id="cci:CC1G_11135"/>
<dbReference type="GeneID" id="6006302"/>
<protein>
    <submittedName>
        <fullName evidence="1">Uncharacterized protein</fullName>
    </submittedName>
</protein>
<dbReference type="AlphaFoldDB" id="A8N4S0"/>
<name>A8N4S0_COPC7</name>
<dbReference type="Proteomes" id="UP000001861">
    <property type="component" value="Unassembled WGS sequence"/>
</dbReference>
<keyword evidence="2" id="KW-1185">Reference proteome</keyword>
<accession>A8N4S0</accession>
<sequence length="500" mass="56260">MTNKVSLHIDLLGPIIDCLGEEARPDDVPSTSLAFQSLLACSLVCKAALHPSRTHIFYRISIGDTRKKPSCPSLRHYLQGSIDILQSHPHLVPYIQRLTLDGVDILIGDYYTRESSDRSGRTTTFNELFPSFLRTLTHLRSLQFKSFGGDSWRFSPQEWDMTDAGVRAALVDCLTRREGNLLREVELESFSGIPALVLRKLSPTVRRLHLDCVSFADDDVDADGGRHSIIGDRDDESSAPDQPVALDSLVIGDGNIPAQILSSGLNLSRLKSVDLVIERQLDDEAAFKILSMSQDTLTEVGLTYEPFIDGVTHVYASPVYNGTYITPIRLPNLLKLNFTFSMSRPNPDHPHEPARNVPPCTPTVLKYIHSFISQQPNLRELTLTFTVFETYPTPGRRFFESKGQNPQWAILDDLLADCQKLPALKRIAIVPQVSIRLDGYWDAVMGFEAEPPSQDEVYYDRRAENEVIEIFSVSKERMERMERTGGAFTCTVKRAYARRD</sequence>
<comment type="caution">
    <text evidence="1">The sequence shown here is derived from an EMBL/GenBank/DDBJ whole genome shotgun (WGS) entry which is preliminary data.</text>
</comment>
<dbReference type="RefSeq" id="XP_001829865.1">
    <property type="nucleotide sequence ID" value="XM_001829813.1"/>
</dbReference>
<dbReference type="EMBL" id="AACS02000003">
    <property type="protein sequence ID" value="EAU91949.1"/>
    <property type="molecule type" value="Genomic_DNA"/>
</dbReference>
<evidence type="ECO:0000313" key="1">
    <source>
        <dbReference type="EMBL" id="EAU91949.1"/>
    </source>
</evidence>
<reference evidence="1 2" key="1">
    <citation type="journal article" date="2010" name="Proc. Natl. Acad. Sci. U.S.A.">
        <title>Insights into evolution of multicellular fungi from the assembled chromosomes of the mushroom Coprinopsis cinerea (Coprinus cinereus).</title>
        <authorList>
            <person name="Stajich J.E."/>
            <person name="Wilke S.K."/>
            <person name="Ahren D."/>
            <person name="Au C.H."/>
            <person name="Birren B.W."/>
            <person name="Borodovsky M."/>
            <person name="Burns C."/>
            <person name="Canback B."/>
            <person name="Casselton L.A."/>
            <person name="Cheng C.K."/>
            <person name="Deng J."/>
            <person name="Dietrich F.S."/>
            <person name="Fargo D.C."/>
            <person name="Farman M.L."/>
            <person name="Gathman A.C."/>
            <person name="Goldberg J."/>
            <person name="Guigo R."/>
            <person name="Hoegger P.J."/>
            <person name="Hooker J.B."/>
            <person name="Huggins A."/>
            <person name="James T.Y."/>
            <person name="Kamada T."/>
            <person name="Kilaru S."/>
            <person name="Kodira C."/>
            <person name="Kues U."/>
            <person name="Kupfer D."/>
            <person name="Kwan H.S."/>
            <person name="Lomsadze A."/>
            <person name="Li W."/>
            <person name="Lilly W.W."/>
            <person name="Ma L.J."/>
            <person name="Mackey A.J."/>
            <person name="Manning G."/>
            <person name="Martin F."/>
            <person name="Muraguchi H."/>
            <person name="Natvig D.O."/>
            <person name="Palmerini H."/>
            <person name="Ramesh M.A."/>
            <person name="Rehmeyer C.J."/>
            <person name="Roe B.A."/>
            <person name="Shenoy N."/>
            <person name="Stanke M."/>
            <person name="Ter-Hovhannisyan V."/>
            <person name="Tunlid A."/>
            <person name="Velagapudi R."/>
            <person name="Vision T.J."/>
            <person name="Zeng Q."/>
            <person name="Zolan M.E."/>
            <person name="Pukkila P.J."/>
        </authorList>
    </citation>
    <scope>NUCLEOTIDE SEQUENCE [LARGE SCALE GENOMIC DNA]</scope>
    <source>
        <strain evidence="2">Okayama-7 / 130 / ATCC MYA-4618 / FGSC 9003</strain>
    </source>
</reference>
<dbReference type="InParanoid" id="A8N4S0"/>
<dbReference type="VEuPathDB" id="FungiDB:CC1G_11135"/>
<gene>
    <name evidence="1" type="ORF">CC1G_11135</name>
</gene>